<evidence type="ECO:0000313" key="2">
    <source>
        <dbReference type="Proteomes" id="UP001174909"/>
    </source>
</evidence>
<name>A0AA35R286_GEOBA</name>
<dbReference type="Proteomes" id="UP001174909">
    <property type="component" value="Unassembled WGS sequence"/>
</dbReference>
<comment type="caution">
    <text evidence="1">The sequence shown here is derived from an EMBL/GenBank/DDBJ whole genome shotgun (WGS) entry which is preliminary data.</text>
</comment>
<dbReference type="EMBL" id="CASHTH010000442">
    <property type="protein sequence ID" value="CAI8001444.1"/>
    <property type="molecule type" value="Genomic_DNA"/>
</dbReference>
<reference evidence="1" key="1">
    <citation type="submission" date="2023-03" db="EMBL/GenBank/DDBJ databases">
        <authorList>
            <person name="Steffen K."/>
            <person name="Cardenas P."/>
        </authorList>
    </citation>
    <scope>NUCLEOTIDE SEQUENCE</scope>
</reference>
<evidence type="ECO:0000313" key="1">
    <source>
        <dbReference type="EMBL" id="CAI8001444.1"/>
    </source>
</evidence>
<proteinExistence type="predicted"/>
<protein>
    <submittedName>
        <fullName evidence="1">Uncharacterized protein</fullName>
    </submittedName>
</protein>
<dbReference type="AlphaFoldDB" id="A0AA35R286"/>
<sequence length="45" mass="4960">MLTYVEESPSPRSTIEYSKSMLRPSERCAFATSTIAALQLLALVP</sequence>
<accession>A0AA35R286</accession>
<keyword evidence="2" id="KW-1185">Reference proteome</keyword>
<gene>
    <name evidence="1" type="ORF">GBAR_LOCUS3193</name>
</gene>
<organism evidence="1 2">
    <name type="scientific">Geodia barretti</name>
    <name type="common">Barrett's horny sponge</name>
    <dbReference type="NCBI Taxonomy" id="519541"/>
    <lineage>
        <taxon>Eukaryota</taxon>
        <taxon>Metazoa</taxon>
        <taxon>Porifera</taxon>
        <taxon>Demospongiae</taxon>
        <taxon>Heteroscleromorpha</taxon>
        <taxon>Tetractinellida</taxon>
        <taxon>Astrophorina</taxon>
        <taxon>Geodiidae</taxon>
        <taxon>Geodia</taxon>
    </lineage>
</organism>